<reference evidence="1 2" key="1">
    <citation type="journal article" date="2019" name="Int. J. Syst. Evol. Microbiol.">
        <title>The Global Catalogue of Microorganisms (GCM) 10K type strain sequencing project: providing services to taxonomists for standard genome sequencing and annotation.</title>
        <authorList>
            <consortium name="The Broad Institute Genomics Platform"/>
            <consortium name="The Broad Institute Genome Sequencing Center for Infectious Disease"/>
            <person name="Wu L."/>
            <person name="Ma J."/>
        </authorList>
    </citation>
    <scope>NUCLEOTIDE SEQUENCE [LARGE SCALE GENOMIC DNA]</scope>
    <source>
        <strain evidence="1 2">JCM 6924</strain>
    </source>
</reference>
<dbReference type="EMBL" id="BAAATM010000022">
    <property type="protein sequence ID" value="GAA2555144.1"/>
    <property type="molecule type" value="Genomic_DNA"/>
</dbReference>
<evidence type="ECO:0000313" key="2">
    <source>
        <dbReference type="Proteomes" id="UP001501095"/>
    </source>
</evidence>
<gene>
    <name evidence="1" type="ORF">GCM10010423_65410</name>
</gene>
<dbReference type="Proteomes" id="UP001501095">
    <property type="component" value="Unassembled WGS sequence"/>
</dbReference>
<keyword evidence="2" id="KW-1185">Reference proteome</keyword>
<organism evidence="1 2">
    <name type="scientific">Streptomyces levis</name>
    <dbReference type="NCBI Taxonomy" id="285566"/>
    <lineage>
        <taxon>Bacteria</taxon>
        <taxon>Bacillati</taxon>
        <taxon>Actinomycetota</taxon>
        <taxon>Actinomycetes</taxon>
        <taxon>Kitasatosporales</taxon>
        <taxon>Streptomycetaceae</taxon>
        <taxon>Streptomyces</taxon>
    </lineage>
</organism>
<protein>
    <submittedName>
        <fullName evidence="1">Uncharacterized protein</fullName>
    </submittedName>
</protein>
<proteinExistence type="predicted"/>
<evidence type="ECO:0000313" key="1">
    <source>
        <dbReference type="EMBL" id="GAA2555144.1"/>
    </source>
</evidence>
<sequence>MVTHKGVNNRTRAVTLERGLKQATELAEELRDMRGVLLGHEDIPEGVRGGPLALMEVADAYFGRACDIEQDILRQEREGKIRADSQLSRFRKAELRSFKEMAKSAVELGSRRLTAASLQFEQERLGRESV</sequence>
<comment type="caution">
    <text evidence="1">The sequence shown here is derived from an EMBL/GenBank/DDBJ whole genome shotgun (WGS) entry which is preliminary data.</text>
</comment>
<name>A0ABN3P0W1_9ACTN</name>
<accession>A0ABN3P0W1</accession>